<keyword evidence="1" id="KW-1185">Reference proteome</keyword>
<dbReference type="OrthoDB" id="5984880at2759"/>
<dbReference type="CDD" id="cd02440">
    <property type="entry name" value="AdoMet_MTases"/>
    <property type="match status" value="1"/>
</dbReference>
<gene>
    <name evidence="2" type="primary">LOC110986434</name>
</gene>
<reference evidence="2" key="1">
    <citation type="submission" date="2025-08" db="UniProtKB">
        <authorList>
            <consortium name="RefSeq"/>
        </authorList>
    </citation>
    <scope>IDENTIFICATION</scope>
</reference>
<dbReference type="RefSeq" id="XP_022103974.1">
    <property type="nucleotide sequence ID" value="XM_022248282.1"/>
</dbReference>
<dbReference type="SUPFAM" id="SSF53335">
    <property type="entry name" value="S-adenosyl-L-methionine-dependent methyltransferases"/>
    <property type="match status" value="1"/>
</dbReference>
<name>A0A8B7ZEA6_ACAPL</name>
<dbReference type="Pfam" id="PF13489">
    <property type="entry name" value="Methyltransf_23"/>
    <property type="match status" value="1"/>
</dbReference>
<sequence>MEHYLPSLFHGDAKYYLQSLHAFRAACIKYPEYDQWEETIFQQTVVSKLKSALDEQGELRVMGVGSGSGERECKMLIKLLQHFPRINIRAVEPLQEQLVKYQALTKSKTSDLRGVNFEWRQQTIEEYEKVEEPTKFHFIVAVHSVYYFDNLEDSLMYLHSILEPGGVIFIDMKSDDSGLVRYWNHFAPYFHSKYNFITSADVRSILDRHGIPYSQHHEWSRVNITSCFDDASEEGSMVLDFLNHVTRFKESAAKDLKQQVLEYLASSACSEKSGDEILLINDCDTIIISKPLK</sequence>
<dbReference type="OMA" id="KNIKFAW"/>
<organism evidence="1 2">
    <name type="scientific">Acanthaster planci</name>
    <name type="common">Crown-of-thorns starfish</name>
    <dbReference type="NCBI Taxonomy" id="133434"/>
    <lineage>
        <taxon>Eukaryota</taxon>
        <taxon>Metazoa</taxon>
        <taxon>Echinodermata</taxon>
        <taxon>Eleutherozoa</taxon>
        <taxon>Asterozoa</taxon>
        <taxon>Asteroidea</taxon>
        <taxon>Valvatacea</taxon>
        <taxon>Valvatida</taxon>
        <taxon>Acanthasteridae</taxon>
        <taxon>Acanthaster</taxon>
    </lineage>
</organism>
<dbReference type="Gene3D" id="3.40.50.150">
    <property type="entry name" value="Vaccinia Virus protein VP39"/>
    <property type="match status" value="1"/>
</dbReference>
<dbReference type="KEGG" id="aplc:110986434"/>
<protein>
    <submittedName>
        <fullName evidence="2">Histamine N-methyltransferase-like</fullName>
    </submittedName>
</protein>
<dbReference type="AlphaFoldDB" id="A0A8B7ZEA6"/>
<evidence type="ECO:0000313" key="1">
    <source>
        <dbReference type="Proteomes" id="UP000694845"/>
    </source>
</evidence>
<evidence type="ECO:0000313" key="2">
    <source>
        <dbReference type="RefSeq" id="XP_022103974.1"/>
    </source>
</evidence>
<dbReference type="InterPro" id="IPR029063">
    <property type="entry name" value="SAM-dependent_MTases_sf"/>
</dbReference>
<dbReference type="GeneID" id="110986434"/>
<accession>A0A8B7ZEA6</accession>
<proteinExistence type="predicted"/>
<dbReference type="Proteomes" id="UP000694845">
    <property type="component" value="Unplaced"/>
</dbReference>